<protein>
    <submittedName>
        <fullName evidence="1">Uncharacterized protein</fullName>
    </submittedName>
</protein>
<name>A0A9X3X5Q2_9BACT</name>
<organism evidence="1 2">
    <name type="scientific">Polyangium jinanense</name>
    <dbReference type="NCBI Taxonomy" id="2829994"/>
    <lineage>
        <taxon>Bacteria</taxon>
        <taxon>Pseudomonadati</taxon>
        <taxon>Myxococcota</taxon>
        <taxon>Polyangia</taxon>
        <taxon>Polyangiales</taxon>
        <taxon>Polyangiaceae</taxon>
        <taxon>Polyangium</taxon>
    </lineage>
</organism>
<dbReference type="EMBL" id="JAGTJJ010000010">
    <property type="protein sequence ID" value="MDC3982813.1"/>
    <property type="molecule type" value="Genomic_DNA"/>
</dbReference>
<keyword evidence="2" id="KW-1185">Reference proteome</keyword>
<dbReference type="RefSeq" id="WP_272458695.1">
    <property type="nucleotide sequence ID" value="NZ_JAGTJJ010000010.1"/>
</dbReference>
<proteinExistence type="predicted"/>
<comment type="caution">
    <text evidence="1">The sequence shown here is derived from an EMBL/GenBank/DDBJ whole genome shotgun (WGS) entry which is preliminary data.</text>
</comment>
<evidence type="ECO:0000313" key="2">
    <source>
        <dbReference type="Proteomes" id="UP001151081"/>
    </source>
</evidence>
<reference evidence="1 2" key="1">
    <citation type="submission" date="2021-04" db="EMBL/GenBank/DDBJ databases">
        <title>Genome analysis of Polyangium sp.</title>
        <authorList>
            <person name="Li Y."/>
            <person name="Wang J."/>
        </authorList>
    </citation>
    <scope>NUCLEOTIDE SEQUENCE [LARGE SCALE GENOMIC DNA]</scope>
    <source>
        <strain evidence="1 2">SDU14</strain>
    </source>
</reference>
<evidence type="ECO:0000313" key="1">
    <source>
        <dbReference type="EMBL" id="MDC3982813.1"/>
    </source>
</evidence>
<sequence length="362" mass="38566">MMLQSGNVRPTEERERRWTMAMSVVLAGLALLACKQGERAEANGKCPIGETCSDLAPTGLVFVGAHTVNDADEELLLPTAIGGTQTVTVYYATEPNVAYVAGFDATLVDSRIATLESTGPTSLVLRGASEGEALLRLLEPGTNKLLDRVKIASTALARMSLIPRELRSEKVEADQWAVLAGNPAELGILLFDSNDVQVVDEGLDMHVRGADISRRAWDRYEVRATSQADLSITVRAGGQVSTMAARVASSIDDIVLNLPDTSEGARIKLTRGASATTFCFLAKSEGRTVVGAKWKFEPSETVVAARPEPSSEDAQPWAAPPWIPPSCVALSSVTTGRATLKVTTGNQEETFDIEVSEPPPGT</sequence>
<accession>A0A9X3X5Q2</accession>
<dbReference type="AlphaFoldDB" id="A0A9X3X5Q2"/>
<gene>
    <name evidence="1" type="ORF">KEG57_20035</name>
</gene>
<dbReference type="Proteomes" id="UP001151081">
    <property type="component" value="Unassembled WGS sequence"/>
</dbReference>